<dbReference type="Pfam" id="PF00069">
    <property type="entry name" value="Pkinase"/>
    <property type="match status" value="1"/>
</dbReference>
<dbReference type="GO" id="GO:0004674">
    <property type="term" value="F:protein serine/threonine kinase activity"/>
    <property type="evidence" value="ECO:0007669"/>
    <property type="project" value="TreeGrafter"/>
</dbReference>
<proteinExistence type="predicted"/>
<reference evidence="6" key="1">
    <citation type="journal article" date="2011" name="Genome Res.">
        <title>Phylogeny-wide analysis of social amoeba genomes highlights ancient origins for complex intercellular communication.</title>
        <authorList>
            <person name="Heidel A.J."/>
            <person name="Lawal H.M."/>
            <person name="Felder M."/>
            <person name="Schilde C."/>
            <person name="Helps N.R."/>
            <person name="Tunggal B."/>
            <person name="Rivero F."/>
            <person name="John U."/>
            <person name="Schleicher M."/>
            <person name="Eichinger L."/>
            <person name="Platzer M."/>
            <person name="Noegel A.A."/>
            <person name="Schaap P."/>
            <person name="Gloeckner G."/>
        </authorList>
    </citation>
    <scope>NUCLEOTIDE SEQUENCE [LARGE SCALE GENOMIC DNA]</scope>
    <source>
        <strain evidence="6">SH3</strain>
    </source>
</reference>
<dbReference type="GO" id="GO:0005634">
    <property type="term" value="C:nucleus"/>
    <property type="evidence" value="ECO:0007669"/>
    <property type="project" value="TreeGrafter"/>
</dbReference>
<organism evidence="5 6">
    <name type="scientific">Cavenderia fasciculata</name>
    <name type="common">Slime mold</name>
    <name type="synonym">Dictyostelium fasciculatum</name>
    <dbReference type="NCBI Taxonomy" id="261658"/>
    <lineage>
        <taxon>Eukaryota</taxon>
        <taxon>Amoebozoa</taxon>
        <taxon>Evosea</taxon>
        <taxon>Eumycetozoa</taxon>
        <taxon>Dictyostelia</taxon>
        <taxon>Acytosteliales</taxon>
        <taxon>Cavenderiaceae</taxon>
        <taxon>Cavenderia</taxon>
    </lineage>
</organism>
<dbReference type="GO" id="GO:0005524">
    <property type="term" value="F:ATP binding"/>
    <property type="evidence" value="ECO:0007669"/>
    <property type="project" value="UniProtKB-KW"/>
</dbReference>
<dbReference type="RefSeq" id="XP_004354085.1">
    <property type="nucleotide sequence ID" value="XM_004354033.1"/>
</dbReference>
<evidence type="ECO:0000256" key="1">
    <source>
        <dbReference type="ARBA" id="ARBA00022741"/>
    </source>
</evidence>
<evidence type="ECO:0000256" key="2">
    <source>
        <dbReference type="ARBA" id="ARBA00022840"/>
    </source>
</evidence>
<dbReference type="STRING" id="1054147.F4Q9H4"/>
<name>F4Q9H4_CACFS</name>
<dbReference type="Gene3D" id="1.10.510.10">
    <property type="entry name" value="Transferase(Phosphotransferase) domain 1"/>
    <property type="match status" value="1"/>
</dbReference>
<dbReference type="AlphaFoldDB" id="F4Q9H4"/>
<protein>
    <recommendedName>
        <fullName evidence="4">Protein kinase domain-containing protein</fullName>
    </recommendedName>
</protein>
<accession>F4Q9H4</accession>
<keyword evidence="1" id="KW-0547">Nucleotide-binding</keyword>
<evidence type="ECO:0000313" key="6">
    <source>
        <dbReference type="Proteomes" id="UP000007797"/>
    </source>
</evidence>
<dbReference type="GeneID" id="14867222"/>
<evidence type="ECO:0000256" key="3">
    <source>
        <dbReference type="SAM" id="MobiDB-lite"/>
    </source>
</evidence>
<dbReference type="EMBL" id="GL883026">
    <property type="protein sequence ID" value="EGG15343.1"/>
    <property type="molecule type" value="Genomic_DNA"/>
</dbReference>
<keyword evidence="6" id="KW-1185">Reference proteome</keyword>
<dbReference type="SUPFAM" id="SSF56112">
    <property type="entry name" value="Protein kinase-like (PK-like)"/>
    <property type="match status" value="1"/>
</dbReference>
<sequence>METIEEDNNNNNNNDNDNDPNCKDIINNDGEYSKNDIYNGLGLCELLGEGTYITSYKYRVLNKSLFPSTSYYVTLNKIKVKSSTATQGDNYVKDLVQRLYEYQIHCNHPNISRVFKIYTKGKLKIRVFREYGERSLESLYDYRFTPLQIKSIMFQLVQAVNHLHQFDIVHGSIISRRILFTSGVVGNINKNIDLLPIKVKLVYSPSPSKYTGYVAPEKLVEYINVDYDDDIKYQQNNHIKPTISSDIWALGRIFYNLLNGPYYPSHIQYSDMVGYLYSLFQLLGTPTKESWPSINSSYFPIFKGTSLIDLLPPSTDLLAINLLKNMLVLNPDHRIDTFAALEHPYFKDILPQP</sequence>
<dbReference type="InterPro" id="IPR000719">
    <property type="entry name" value="Prot_kinase_dom"/>
</dbReference>
<dbReference type="OrthoDB" id="413582at2759"/>
<feature type="domain" description="Protein kinase" evidence="4">
    <location>
        <begin position="41"/>
        <end position="346"/>
    </location>
</feature>
<evidence type="ECO:0000313" key="5">
    <source>
        <dbReference type="EMBL" id="EGG15343.1"/>
    </source>
</evidence>
<dbReference type="PANTHER" id="PTHR24056">
    <property type="entry name" value="CELL DIVISION PROTEIN KINASE"/>
    <property type="match status" value="1"/>
</dbReference>
<evidence type="ECO:0000259" key="4">
    <source>
        <dbReference type="PROSITE" id="PS50011"/>
    </source>
</evidence>
<keyword evidence="2" id="KW-0067">ATP-binding</keyword>
<feature type="region of interest" description="Disordered" evidence="3">
    <location>
        <begin position="1"/>
        <end position="21"/>
    </location>
</feature>
<dbReference type="InterPro" id="IPR050108">
    <property type="entry name" value="CDK"/>
</dbReference>
<dbReference type="KEGG" id="dfa:DFA_10177"/>
<dbReference type="SMART" id="SM00220">
    <property type="entry name" value="S_TKc"/>
    <property type="match status" value="1"/>
</dbReference>
<dbReference type="InterPro" id="IPR011009">
    <property type="entry name" value="Kinase-like_dom_sf"/>
</dbReference>
<dbReference type="Proteomes" id="UP000007797">
    <property type="component" value="Unassembled WGS sequence"/>
</dbReference>
<dbReference type="PROSITE" id="PS50011">
    <property type="entry name" value="PROTEIN_KINASE_DOM"/>
    <property type="match status" value="1"/>
</dbReference>
<gene>
    <name evidence="5" type="ORF">DFA_10177</name>
</gene>